<dbReference type="SUPFAM" id="SSF69572">
    <property type="entry name" value="Activating enzymes of the ubiquitin-like proteins"/>
    <property type="match status" value="1"/>
</dbReference>
<dbReference type="OrthoDB" id="9087947at2"/>
<keyword evidence="2" id="KW-1185">Reference proteome</keyword>
<accession>A0A494X662</accession>
<evidence type="ECO:0000313" key="2">
    <source>
        <dbReference type="Proteomes" id="UP000280434"/>
    </source>
</evidence>
<dbReference type="Gene3D" id="3.40.50.720">
    <property type="entry name" value="NAD(P)-binding Rossmann-like Domain"/>
    <property type="match status" value="1"/>
</dbReference>
<dbReference type="Proteomes" id="UP000280434">
    <property type="component" value="Unassembled WGS sequence"/>
</dbReference>
<comment type="caution">
    <text evidence="1">The sequence shown here is derived from an EMBL/GenBank/DDBJ whole genome shotgun (WGS) entry which is preliminary data.</text>
</comment>
<sequence length="465" mass="49831">MTDFNADSMHRLAKMALDSGEVASPEEAVALFSRYRLRVHLGQGWASTLAGQACFLTALNTAARAFLGGVEVYGDLAVVLDVPLYQGRNARVVAEELDAKVTNNATSDLPTLVLGAAPNGAPPAFCVQLRWDHWRFEIAPASAGGGLTCTDDNPLAGIGAAALGVNEAFMHVRGDLAEAGHRNIGMSLWNPLAVVDWRDDAHKGPELAYLPKSLWLVGLGHLGQAYAWTLGLLPYPVDGRPHLVLQDIDKAAKSNLSTCLLLWAADLLKPKVRAVASRLEAAGFTTALVERRFGPGHRVMVDEPTTALFGVDNVAARRDLDSAEFSLVVEAGLGSGYRDFRNIRLHTFPGLRRPSEIWTAESAAQASVELNDTYKKLADARQDICGMTLLASRAVATPFVGALAAVLALSEVMRPLHGGLVHAALDVQMKSPRHRTGAAPIAYQGLQTAFIQAKKRLSGRTGEVR</sequence>
<dbReference type="AlphaFoldDB" id="A0A494X662"/>
<gene>
    <name evidence="1" type="ORF">D7S89_25970</name>
</gene>
<evidence type="ECO:0000313" key="1">
    <source>
        <dbReference type="EMBL" id="RKP43469.1"/>
    </source>
</evidence>
<reference evidence="1 2" key="1">
    <citation type="submission" date="2018-10" db="EMBL/GenBank/DDBJ databases">
        <title>Paraburkholderia sp. 7MK8-2, isolated from soil.</title>
        <authorList>
            <person name="Gao Z.-H."/>
            <person name="Qiu L.-H."/>
        </authorList>
    </citation>
    <scope>NUCLEOTIDE SEQUENCE [LARGE SCALE GENOMIC DNA]</scope>
    <source>
        <strain evidence="1 2">7MK8-2</strain>
    </source>
</reference>
<dbReference type="GO" id="GO:0008641">
    <property type="term" value="F:ubiquitin-like modifier activating enzyme activity"/>
    <property type="evidence" value="ECO:0007669"/>
    <property type="project" value="InterPro"/>
</dbReference>
<proteinExistence type="predicted"/>
<protein>
    <submittedName>
        <fullName evidence="1">Thiamine biosynthesis protein ThiF</fullName>
    </submittedName>
</protein>
<dbReference type="InterPro" id="IPR035985">
    <property type="entry name" value="Ubiquitin-activating_enz"/>
</dbReference>
<organism evidence="1 2">
    <name type="scientific">Trinickia fusca</name>
    <dbReference type="NCBI Taxonomy" id="2419777"/>
    <lineage>
        <taxon>Bacteria</taxon>
        <taxon>Pseudomonadati</taxon>
        <taxon>Pseudomonadota</taxon>
        <taxon>Betaproteobacteria</taxon>
        <taxon>Burkholderiales</taxon>
        <taxon>Burkholderiaceae</taxon>
        <taxon>Trinickia</taxon>
    </lineage>
</organism>
<name>A0A494X662_9BURK</name>
<dbReference type="EMBL" id="RBZV01000020">
    <property type="protein sequence ID" value="RKP43469.1"/>
    <property type="molecule type" value="Genomic_DNA"/>
</dbReference>
<dbReference type="RefSeq" id="WP_121281742.1">
    <property type="nucleotide sequence ID" value="NZ_RBZV01000020.1"/>
</dbReference>